<dbReference type="RefSeq" id="WP_069640456.1">
    <property type="nucleotide sequence ID" value="NZ_MIKC01000026.1"/>
</dbReference>
<dbReference type="OrthoDB" id="9964463at2"/>
<reference evidence="3" key="1">
    <citation type="submission" date="2016-09" db="EMBL/GenBank/DDBJ databases">
        <authorList>
            <person name="Gulvik C.A."/>
        </authorList>
    </citation>
    <scope>NUCLEOTIDE SEQUENCE [LARGE SCALE GENOMIC DNA]</scope>
    <source>
        <strain evidence="3">LMG 26676</strain>
    </source>
</reference>
<dbReference type="Proteomes" id="UP000094469">
    <property type="component" value="Unassembled WGS sequence"/>
</dbReference>
<accession>A0A1E5HB15</accession>
<sequence length="122" mass="14779">MTYEVILDKFKNVVNLMMKRENARRNFVYFNRVARIVFIVSVSIYSVYLYMSDPSFSFNYGLAWWIIIFLLVVGWIGEFFFVSFTTKTYHEYLNIRDIFSETVYQEYKVSRLHKVAPFLDEE</sequence>
<feature type="transmembrane region" description="Helical" evidence="1">
    <location>
        <begin position="27"/>
        <end position="50"/>
    </location>
</feature>
<organism evidence="2 3">
    <name type="scientific">Enterococcus ureilyticus</name>
    <dbReference type="NCBI Taxonomy" id="1131292"/>
    <lineage>
        <taxon>Bacteria</taxon>
        <taxon>Bacillati</taxon>
        <taxon>Bacillota</taxon>
        <taxon>Bacilli</taxon>
        <taxon>Lactobacillales</taxon>
        <taxon>Enterococcaceae</taxon>
        <taxon>Enterococcus</taxon>
    </lineage>
</organism>
<keyword evidence="1" id="KW-0812">Transmembrane</keyword>
<gene>
    <name evidence="2" type="ORF">BCR24_16155</name>
</gene>
<name>A0A1E5HB15_9ENTE</name>
<feature type="transmembrane region" description="Helical" evidence="1">
    <location>
        <begin position="62"/>
        <end position="84"/>
    </location>
</feature>
<keyword evidence="1" id="KW-0472">Membrane</keyword>
<dbReference type="EMBL" id="MIKC01000026">
    <property type="protein sequence ID" value="OEG22128.1"/>
    <property type="molecule type" value="Genomic_DNA"/>
</dbReference>
<evidence type="ECO:0000256" key="1">
    <source>
        <dbReference type="SAM" id="Phobius"/>
    </source>
</evidence>
<dbReference type="AlphaFoldDB" id="A0A1E5HB15"/>
<protein>
    <submittedName>
        <fullName evidence="2">Uncharacterized protein</fullName>
    </submittedName>
</protein>
<keyword evidence="1" id="KW-1133">Transmembrane helix</keyword>
<keyword evidence="3" id="KW-1185">Reference proteome</keyword>
<proteinExistence type="predicted"/>
<evidence type="ECO:0000313" key="3">
    <source>
        <dbReference type="Proteomes" id="UP000094469"/>
    </source>
</evidence>
<comment type="caution">
    <text evidence="2">The sequence shown here is derived from an EMBL/GenBank/DDBJ whole genome shotgun (WGS) entry which is preliminary data.</text>
</comment>
<evidence type="ECO:0000313" key="2">
    <source>
        <dbReference type="EMBL" id="OEG22128.1"/>
    </source>
</evidence>